<gene>
    <name evidence="1" type="ORF">PR048_033615</name>
</gene>
<keyword evidence="2" id="KW-1185">Reference proteome</keyword>
<dbReference type="PANTHER" id="PTHR37984">
    <property type="entry name" value="PROTEIN CBG26694"/>
    <property type="match status" value="1"/>
</dbReference>
<name>A0ABQ9G0T2_9NEOP</name>
<comment type="caution">
    <text evidence="1">The sequence shown here is derived from an EMBL/GenBank/DDBJ whole genome shotgun (WGS) entry which is preliminary data.</text>
</comment>
<dbReference type="Proteomes" id="UP001159363">
    <property type="component" value="Chromosome 16"/>
</dbReference>
<protein>
    <submittedName>
        <fullName evidence="1">Uncharacterized protein</fullName>
    </submittedName>
</protein>
<dbReference type="EMBL" id="JARBHB010000017">
    <property type="protein sequence ID" value="KAJ8866091.1"/>
    <property type="molecule type" value="Genomic_DNA"/>
</dbReference>
<dbReference type="PANTHER" id="PTHR37984:SF5">
    <property type="entry name" value="PROTEIN NYNRIN-LIKE"/>
    <property type="match status" value="1"/>
</dbReference>
<sequence length="143" mass="16578">MAPDVLEPLHNLLRNEVSWEWTDECEKAFLTMGAVLSQLHNGIEKSVDFKSATLNYAQKNYRQLHREALITYHELLSYLVSEKKIMPQVANARLLRCSIILSSYQYKIQYKKGKNNQKAECLSCLPNNCLVALPDDYDCNFIY</sequence>
<evidence type="ECO:0000313" key="2">
    <source>
        <dbReference type="Proteomes" id="UP001159363"/>
    </source>
</evidence>
<reference evidence="1 2" key="1">
    <citation type="submission" date="2023-02" db="EMBL/GenBank/DDBJ databases">
        <title>LHISI_Scaffold_Assembly.</title>
        <authorList>
            <person name="Stuart O.P."/>
            <person name="Cleave R."/>
            <person name="Magrath M.J.L."/>
            <person name="Mikheyev A.S."/>
        </authorList>
    </citation>
    <scope>NUCLEOTIDE SEQUENCE [LARGE SCALE GENOMIC DNA]</scope>
    <source>
        <strain evidence="1">Daus_M_001</strain>
        <tissue evidence="1">Leg muscle</tissue>
    </source>
</reference>
<dbReference type="InterPro" id="IPR043502">
    <property type="entry name" value="DNA/RNA_pol_sf"/>
</dbReference>
<proteinExistence type="predicted"/>
<dbReference type="SUPFAM" id="SSF56672">
    <property type="entry name" value="DNA/RNA polymerases"/>
    <property type="match status" value="1"/>
</dbReference>
<evidence type="ECO:0000313" key="1">
    <source>
        <dbReference type="EMBL" id="KAJ8866091.1"/>
    </source>
</evidence>
<organism evidence="1 2">
    <name type="scientific">Dryococelus australis</name>
    <dbReference type="NCBI Taxonomy" id="614101"/>
    <lineage>
        <taxon>Eukaryota</taxon>
        <taxon>Metazoa</taxon>
        <taxon>Ecdysozoa</taxon>
        <taxon>Arthropoda</taxon>
        <taxon>Hexapoda</taxon>
        <taxon>Insecta</taxon>
        <taxon>Pterygota</taxon>
        <taxon>Neoptera</taxon>
        <taxon>Polyneoptera</taxon>
        <taxon>Phasmatodea</taxon>
        <taxon>Verophasmatodea</taxon>
        <taxon>Anareolatae</taxon>
        <taxon>Phasmatidae</taxon>
        <taxon>Eurycanthinae</taxon>
        <taxon>Dryococelus</taxon>
    </lineage>
</organism>
<accession>A0ABQ9G0T2</accession>
<dbReference type="InterPro" id="IPR050951">
    <property type="entry name" value="Retrovirus_Pol_polyprotein"/>
</dbReference>